<keyword evidence="1" id="KW-1133">Transmembrane helix</keyword>
<dbReference type="AlphaFoldDB" id="A0A6A5Y3I9"/>
<evidence type="ECO:0000313" key="3">
    <source>
        <dbReference type="Proteomes" id="UP000799778"/>
    </source>
</evidence>
<evidence type="ECO:0000256" key="1">
    <source>
        <dbReference type="SAM" id="Phobius"/>
    </source>
</evidence>
<evidence type="ECO:0000313" key="2">
    <source>
        <dbReference type="EMBL" id="KAF2019124.1"/>
    </source>
</evidence>
<keyword evidence="3" id="KW-1185">Reference proteome</keyword>
<keyword evidence="1" id="KW-0812">Transmembrane</keyword>
<feature type="transmembrane region" description="Helical" evidence="1">
    <location>
        <begin position="6"/>
        <end position="28"/>
    </location>
</feature>
<dbReference type="GeneID" id="54278215"/>
<sequence length="90" mass="10484">MERESFTLVFYSVFILFIFIFISIFCLSQNHWTVSQFRPLTTGVSFEMGSFTKRGVCQASFRDHYRRSLKFLGIRIPIFGEEGEDHLGGC</sequence>
<protein>
    <submittedName>
        <fullName evidence="2">Uncharacterized protein</fullName>
    </submittedName>
</protein>
<organism evidence="2 3">
    <name type="scientific">Aaosphaeria arxii CBS 175.79</name>
    <dbReference type="NCBI Taxonomy" id="1450172"/>
    <lineage>
        <taxon>Eukaryota</taxon>
        <taxon>Fungi</taxon>
        <taxon>Dikarya</taxon>
        <taxon>Ascomycota</taxon>
        <taxon>Pezizomycotina</taxon>
        <taxon>Dothideomycetes</taxon>
        <taxon>Pleosporomycetidae</taxon>
        <taxon>Pleosporales</taxon>
        <taxon>Pleosporales incertae sedis</taxon>
        <taxon>Aaosphaeria</taxon>
    </lineage>
</organism>
<dbReference type="Proteomes" id="UP000799778">
    <property type="component" value="Unassembled WGS sequence"/>
</dbReference>
<name>A0A6A5Y3I9_9PLEO</name>
<accession>A0A6A5Y3I9</accession>
<proteinExistence type="predicted"/>
<dbReference type="EMBL" id="ML978067">
    <property type="protein sequence ID" value="KAF2019124.1"/>
    <property type="molecule type" value="Genomic_DNA"/>
</dbReference>
<reference evidence="2" key="1">
    <citation type="journal article" date="2020" name="Stud. Mycol.">
        <title>101 Dothideomycetes genomes: a test case for predicting lifestyles and emergence of pathogens.</title>
        <authorList>
            <person name="Haridas S."/>
            <person name="Albert R."/>
            <person name="Binder M."/>
            <person name="Bloem J."/>
            <person name="Labutti K."/>
            <person name="Salamov A."/>
            <person name="Andreopoulos B."/>
            <person name="Baker S."/>
            <person name="Barry K."/>
            <person name="Bills G."/>
            <person name="Bluhm B."/>
            <person name="Cannon C."/>
            <person name="Castanera R."/>
            <person name="Culley D."/>
            <person name="Daum C."/>
            <person name="Ezra D."/>
            <person name="Gonzalez J."/>
            <person name="Henrissat B."/>
            <person name="Kuo A."/>
            <person name="Liang C."/>
            <person name="Lipzen A."/>
            <person name="Lutzoni F."/>
            <person name="Magnuson J."/>
            <person name="Mondo S."/>
            <person name="Nolan M."/>
            <person name="Ohm R."/>
            <person name="Pangilinan J."/>
            <person name="Park H.-J."/>
            <person name="Ramirez L."/>
            <person name="Alfaro M."/>
            <person name="Sun H."/>
            <person name="Tritt A."/>
            <person name="Yoshinaga Y."/>
            <person name="Zwiers L.-H."/>
            <person name="Turgeon B."/>
            <person name="Goodwin S."/>
            <person name="Spatafora J."/>
            <person name="Crous P."/>
            <person name="Grigoriev I."/>
        </authorList>
    </citation>
    <scope>NUCLEOTIDE SEQUENCE</scope>
    <source>
        <strain evidence="2">CBS 175.79</strain>
    </source>
</reference>
<keyword evidence="1" id="KW-0472">Membrane</keyword>
<gene>
    <name evidence="2" type="ORF">BU24DRAFT_112992</name>
</gene>
<dbReference type="RefSeq" id="XP_033387463.1">
    <property type="nucleotide sequence ID" value="XM_033520818.1"/>
</dbReference>